<dbReference type="InterPro" id="IPR000031">
    <property type="entry name" value="PurE_dom"/>
</dbReference>
<dbReference type="PANTHER" id="PTHR43064">
    <property type="entry name" value="PHOSPHORIBOSYLAMINOIMIDAZOLE CARBOXYLASE-RELATED"/>
    <property type="match status" value="1"/>
</dbReference>
<protein>
    <recommendedName>
        <fullName evidence="1">PurE domain-containing protein</fullName>
    </recommendedName>
</protein>
<dbReference type="SMART" id="SM01001">
    <property type="entry name" value="AIRC"/>
    <property type="match status" value="1"/>
</dbReference>
<dbReference type="GO" id="GO:0006189">
    <property type="term" value="P:'de novo' IMP biosynthetic process"/>
    <property type="evidence" value="ECO:0007669"/>
    <property type="project" value="InterPro"/>
</dbReference>
<dbReference type="EMBL" id="SMAJ01000019">
    <property type="protein sequence ID" value="TCT02307.1"/>
    <property type="molecule type" value="Genomic_DNA"/>
</dbReference>
<name>A0A4R3LV61_9BURK</name>
<dbReference type="AlphaFoldDB" id="A0A4R3LV61"/>
<dbReference type="PANTHER" id="PTHR43064:SF1">
    <property type="entry name" value="SLL1489 PROTEIN"/>
    <property type="match status" value="1"/>
</dbReference>
<proteinExistence type="predicted"/>
<gene>
    <name evidence="2" type="ORF">EDC26_11933</name>
</gene>
<reference evidence="2 3" key="1">
    <citation type="submission" date="2019-03" db="EMBL/GenBank/DDBJ databases">
        <title>Genomic Encyclopedia of Type Strains, Phase IV (KMG-IV): sequencing the most valuable type-strain genomes for metagenomic binning, comparative biology and taxonomic classification.</title>
        <authorList>
            <person name="Goeker M."/>
        </authorList>
    </citation>
    <scope>NUCLEOTIDE SEQUENCE [LARGE SCALE GENOMIC DNA]</scope>
    <source>
        <strain evidence="2 3">DSM 24591</strain>
    </source>
</reference>
<dbReference type="GO" id="GO:0016787">
    <property type="term" value="F:hydrolase activity"/>
    <property type="evidence" value="ECO:0007669"/>
    <property type="project" value="InterPro"/>
</dbReference>
<dbReference type="SUPFAM" id="SSF52255">
    <property type="entry name" value="N5-CAIR mutase (phosphoribosylaminoimidazole carboxylase, PurE)"/>
    <property type="match status" value="1"/>
</dbReference>
<dbReference type="InterPro" id="IPR039476">
    <property type="entry name" value="P2CMN_synthase_LarB"/>
</dbReference>
<dbReference type="Pfam" id="PF00731">
    <property type="entry name" value="AIRC"/>
    <property type="match status" value="1"/>
</dbReference>
<keyword evidence="3" id="KW-1185">Reference proteome</keyword>
<dbReference type="RefSeq" id="WP_132585106.1">
    <property type="nucleotide sequence ID" value="NZ_SMAJ01000019.1"/>
</dbReference>
<evidence type="ECO:0000259" key="1">
    <source>
        <dbReference type="SMART" id="SM01001"/>
    </source>
</evidence>
<comment type="caution">
    <text evidence="2">The sequence shown here is derived from an EMBL/GenBank/DDBJ whole genome shotgun (WGS) entry which is preliminary data.</text>
</comment>
<dbReference type="NCBIfam" id="NF033503">
    <property type="entry name" value="LarB"/>
    <property type="match status" value="1"/>
</dbReference>
<dbReference type="Gene3D" id="3.40.50.1970">
    <property type="match status" value="1"/>
</dbReference>
<evidence type="ECO:0000313" key="3">
    <source>
        <dbReference type="Proteomes" id="UP000295525"/>
    </source>
</evidence>
<dbReference type="OrthoDB" id="9782511at2"/>
<organism evidence="2 3">
    <name type="scientific">Paralcaligenes ureilyticus</name>
    <dbReference type="NCBI Taxonomy" id="627131"/>
    <lineage>
        <taxon>Bacteria</taxon>
        <taxon>Pseudomonadati</taxon>
        <taxon>Pseudomonadota</taxon>
        <taxon>Betaproteobacteria</taxon>
        <taxon>Burkholderiales</taxon>
        <taxon>Alcaligenaceae</taxon>
        <taxon>Paralcaligenes</taxon>
    </lineage>
</organism>
<dbReference type="Proteomes" id="UP000295525">
    <property type="component" value="Unassembled WGS sequence"/>
</dbReference>
<evidence type="ECO:0000313" key="2">
    <source>
        <dbReference type="EMBL" id="TCT02307.1"/>
    </source>
</evidence>
<accession>A0A4R3LV61</accession>
<sequence length="220" mass="23276">MSRSEINLDFDRGKRIGFDEAIFCESKSVAQLNAILDLAQDRGSGFLLTRLGADVYANLTTRHQSHIDYDPVSRTGFFGEHKPSTQSSIAIVTAGTSDIPVSREAARTLEYSGHTSNSFADVGVAGLWRLLERIDEIRKYPVIIVVAGMDGALPSVLCGLVSSLVIAVPTSVGYGVAEGGRTALNAMLASCAPGLLVVNIDNGYGAACAALRALAALRIF</sequence>
<feature type="domain" description="PurE" evidence="1">
    <location>
        <begin position="87"/>
        <end position="219"/>
    </location>
</feature>